<name>A0A975IY44_9BACT</name>
<dbReference type="AlphaFoldDB" id="A0A975IY44"/>
<sequence>MIIALLLLPKKTDGAAGATAGTVLFHKFPGHRGNGGGNTRMERQIHREIGKDGKRNVVDMARQSAASNPPASENLRIKVEQMANTGICRKLFRAIGKRRVFRHIPFVAPPCRSAG</sequence>
<organism evidence="1 2">
    <name type="scientific">Luteolibacter ambystomatis</name>
    <dbReference type="NCBI Taxonomy" id="2824561"/>
    <lineage>
        <taxon>Bacteria</taxon>
        <taxon>Pseudomonadati</taxon>
        <taxon>Verrucomicrobiota</taxon>
        <taxon>Verrucomicrobiia</taxon>
        <taxon>Verrucomicrobiales</taxon>
        <taxon>Verrucomicrobiaceae</taxon>
        <taxon>Luteolibacter</taxon>
    </lineage>
</organism>
<evidence type="ECO:0000313" key="2">
    <source>
        <dbReference type="Proteomes" id="UP000676169"/>
    </source>
</evidence>
<keyword evidence="2" id="KW-1185">Reference proteome</keyword>
<dbReference type="KEGG" id="lamb:KBB96_11500"/>
<protein>
    <submittedName>
        <fullName evidence="1">Uncharacterized protein</fullName>
    </submittedName>
</protein>
<evidence type="ECO:0000313" key="1">
    <source>
        <dbReference type="EMBL" id="QUE49498.1"/>
    </source>
</evidence>
<dbReference type="EMBL" id="CP073100">
    <property type="protein sequence ID" value="QUE49498.1"/>
    <property type="molecule type" value="Genomic_DNA"/>
</dbReference>
<reference evidence="1" key="1">
    <citation type="submission" date="2021-04" db="EMBL/GenBank/DDBJ databases">
        <title>Luteolibacter sp. 32A isolated from the skin of an Anderson's salamander (Ambystoma andersonii).</title>
        <authorList>
            <person name="Spergser J."/>
            <person name="Busse H.-J."/>
        </authorList>
    </citation>
    <scope>NUCLEOTIDE SEQUENCE</scope>
    <source>
        <strain evidence="1">32A</strain>
    </source>
</reference>
<dbReference type="Proteomes" id="UP000676169">
    <property type="component" value="Chromosome"/>
</dbReference>
<dbReference type="RefSeq" id="WP_211629587.1">
    <property type="nucleotide sequence ID" value="NZ_CP073100.1"/>
</dbReference>
<gene>
    <name evidence="1" type="ORF">KBB96_11500</name>
</gene>
<proteinExistence type="predicted"/>
<accession>A0A975IY44</accession>